<comment type="function">
    <text evidence="7">Catalyzes the release of premature peptidyl moieties from peptidyl-tRNA molecules trapped in stalled 50S ribosomal subunits, and thus maintains levels of free tRNAs and 50S ribosomes.</text>
</comment>
<proteinExistence type="inferred from homology"/>
<comment type="subunit">
    <text evidence="7">Monomer.</text>
</comment>
<keyword evidence="11" id="KW-1185">Reference proteome</keyword>
<dbReference type="InterPro" id="IPR001328">
    <property type="entry name" value="Pept_tRNA_hydro"/>
</dbReference>
<comment type="subcellular location">
    <subcellularLocation>
        <location evidence="7">Cytoplasm</location>
    </subcellularLocation>
</comment>
<evidence type="ECO:0000256" key="2">
    <source>
        <dbReference type="ARBA" id="ARBA00022555"/>
    </source>
</evidence>
<dbReference type="GO" id="GO:0016787">
    <property type="term" value="F:hydrolase activity"/>
    <property type="evidence" value="ECO:0007669"/>
    <property type="project" value="UniProtKB-KW"/>
</dbReference>
<feature type="binding site" evidence="7">
    <location>
        <position position="67"/>
    </location>
    <ligand>
        <name>tRNA</name>
        <dbReference type="ChEBI" id="CHEBI:17843"/>
    </ligand>
</feature>
<dbReference type="SUPFAM" id="SSF53178">
    <property type="entry name" value="Peptidyl-tRNA hydrolase-like"/>
    <property type="match status" value="1"/>
</dbReference>
<feature type="site" description="Discriminates between blocked and unblocked aminoacyl-tRNA" evidence="7">
    <location>
        <position position="8"/>
    </location>
</feature>
<accession>A0ABZ0UPL5</accession>
<sequence>MIVVGLGNIGQKYSGTRHNVGFDCIDIISRIYNVKLKKAYDGEFAVIEVPSYNKEKLFLFKPGKYMNNSGDPVQKVVHYWKIQIENVIVIHDDLDIKCGTIRIKKGGGSGGHNGIKSIDSHLGNDYWRIRVGIGKEKLISASDFVLRSFTKEEKVLIDRALAILATNIENIKSIVASEIARAELINRVNNAEYGII</sequence>
<feature type="binding site" evidence="7">
    <location>
        <position position="65"/>
    </location>
    <ligand>
        <name>tRNA</name>
        <dbReference type="ChEBI" id="CHEBI:17843"/>
    </ligand>
</feature>
<evidence type="ECO:0000256" key="3">
    <source>
        <dbReference type="ARBA" id="ARBA00022801"/>
    </source>
</evidence>
<name>A0ABZ0UPL5_9RICK</name>
<feature type="site" description="Stabilizes the basic form of H active site to accept a proton" evidence="7">
    <location>
        <position position="92"/>
    </location>
</feature>
<dbReference type="Proteomes" id="UP001325140">
    <property type="component" value="Chromosome"/>
</dbReference>
<feature type="binding site" evidence="7">
    <location>
        <position position="113"/>
    </location>
    <ligand>
        <name>tRNA</name>
        <dbReference type="ChEBI" id="CHEBI:17843"/>
    </ligand>
</feature>
<comment type="similarity">
    <text evidence="5 7 9">Belongs to the PTH family.</text>
</comment>
<dbReference type="EC" id="3.1.1.29" evidence="1 7"/>
<keyword evidence="7" id="KW-0963">Cytoplasm</keyword>
<dbReference type="PANTHER" id="PTHR17224:SF1">
    <property type="entry name" value="PEPTIDYL-TRNA HYDROLASE"/>
    <property type="match status" value="1"/>
</dbReference>
<dbReference type="NCBIfam" id="TIGR00447">
    <property type="entry name" value="pth"/>
    <property type="match status" value="1"/>
</dbReference>
<evidence type="ECO:0000256" key="6">
    <source>
        <dbReference type="ARBA" id="ARBA00050038"/>
    </source>
</evidence>
<gene>
    <name evidence="7" type="primary">pth</name>
    <name evidence="10" type="ORF">Fokcrypt_00608</name>
</gene>
<evidence type="ECO:0000256" key="9">
    <source>
        <dbReference type="RuleBase" id="RU004320"/>
    </source>
</evidence>
<feature type="active site" description="Proton acceptor" evidence="7">
    <location>
        <position position="18"/>
    </location>
</feature>
<evidence type="ECO:0000313" key="10">
    <source>
        <dbReference type="EMBL" id="WPX98078.1"/>
    </source>
</evidence>
<dbReference type="PROSITE" id="PS01196">
    <property type="entry name" value="PEPT_TRNA_HYDROL_2"/>
    <property type="match status" value="1"/>
</dbReference>
<protein>
    <recommendedName>
        <fullName evidence="6 7">Peptidyl-tRNA hydrolase</fullName>
        <shortName evidence="7">Pth</shortName>
        <ecNumber evidence="1 7">3.1.1.29</ecNumber>
    </recommendedName>
</protein>
<dbReference type="RefSeq" id="WP_323722054.1">
    <property type="nucleotide sequence ID" value="NZ_CP110343.1"/>
</dbReference>
<dbReference type="CDD" id="cd00462">
    <property type="entry name" value="PTH"/>
    <property type="match status" value="1"/>
</dbReference>
<dbReference type="Gene3D" id="3.40.50.1470">
    <property type="entry name" value="Peptidyl-tRNA hydrolase"/>
    <property type="match status" value="1"/>
</dbReference>
<evidence type="ECO:0000256" key="7">
    <source>
        <dbReference type="HAMAP-Rule" id="MF_00083"/>
    </source>
</evidence>
<evidence type="ECO:0000256" key="8">
    <source>
        <dbReference type="RuleBase" id="RU000673"/>
    </source>
</evidence>
<reference evidence="10" key="1">
    <citation type="submission" date="2022-10" db="EMBL/GenBank/DDBJ databases">
        <title>Host association and intracellularity evolved multiple times independently in the Rickettsiales.</title>
        <authorList>
            <person name="Castelli M."/>
            <person name="Nardi T."/>
            <person name="Gammuto L."/>
            <person name="Bellinzona G."/>
            <person name="Sabaneyeva E."/>
            <person name="Potekhin A."/>
            <person name="Serra V."/>
            <person name="Petroni G."/>
            <person name="Sassera D."/>
        </authorList>
    </citation>
    <scope>NUCLEOTIDE SEQUENCE [LARGE SCALE GENOMIC DNA]</scope>
    <source>
        <strain evidence="10">US_Bl 11III1</strain>
    </source>
</reference>
<dbReference type="InterPro" id="IPR018171">
    <property type="entry name" value="Pept_tRNA_hydro_CS"/>
</dbReference>
<dbReference type="PROSITE" id="PS01195">
    <property type="entry name" value="PEPT_TRNA_HYDROL_1"/>
    <property type="match status" value="1"/>
</dbReference>
<dbReference type="HAMAP" id="MF_00083">
    <property type="entry name" value="Pept_tRNA_hydro_bact"/>
    <property type="match status" value="1"/>
</dbReference>
<evidence type="ECO:0000313" key="11">
    <source>
        <dbReference type="Proteomes" id="UP001325140"/>
    </source>
</evidence>
<evidence type="ECO:0000256" key="5">
    <source>
        <dbReference type="ARBA" id="ARBA00038063"/>
    </source>
</evidence>
<comment type="catalytic activity">
    <reaction evidence="7 8">
        <text>an N-acyl-L-alpha-aminoacyl-tRNA + H2O = an N-acyl-L-amino acid + a tRNA + H(+)</text>
        <dbReference type="Rhea" id="RHEA:54448"/>
        <dbReference type="Rhea" id="RHEA-COMP:10123"/>
        <dbReference type="Rhea" id="RHEA-COMP:13883"/>
        <dbReference type="ChEBI" id="CHEBI:15377"/>
        <dbReference type="ChEBI" id="CHEBI:15378"/>
        <dbReference type="ChEBI" id="CHEBI:59874"/>
        <dbReference type="ChEBI" id="CHEBI:78442"/>
        <dbReference type="ChEBI" id="CHEBI:138191"/>
        <dbReference type="EC" id="3.1.1.29"/>
    </reaction>
</comment>
<keyword evidence="3 7" id="KW-0378">Hydrolase</keyword>
<evidence type="ECO:0000256" key="1">
    <source>
        <dbReference type="ARBA" id="ARBA00013260"/>
    </source>
</evidence>
<dbReference type="Pfam" id="PF01195">
    <property type="entry name" value="Pept_tRNA_hydro"/>
    <property type="match status" value="1"/>
</dbReference>
<organism evidence="10 11">
    <name type="scientific">Candidatus Fokinia crypta</name>
    <dbReference type="NCBI Taxonomy" id="1920990"/>
    <lineage>
        <taxon>Bacteria</taxon>
        <taxon>Pseudomonadati</taxon>
        <taxon>Pseudomonadota</taxon>
        <taxon>Alphaproteobacteria</taxon>
        <taxon>Rickettsiales</taxon>
        <taxon>Candidatus Midichloriaceae</taxon>
        <taxon>Candidatus Fokinia</taxon>
    </lineage>
</organism>
<keyword evidence="2 7" id="KW-0820">tRNA-binding</keyword>
<keyword evidence="4 7" id="KW-0694">RNA-binding</keyword>
<feature type="binding site" evidence="7">
    <location>
        <position position="13"/>
    </location>
    <ligand>
        <name>tRNA</name>
        <dbReference type="ChEBI" id="CHEBI:17843"/>
    </ligand>
</feature>
<comment type="function">
    <text evidence="7">Hydrolyzes ribosome-free peptidyl-tRNAs (with 1 or more amino acids incorporated), which drop off the ribosome during protein synthesis, or as a result of ribosome stalling.</text>
</comment>
<dbReference type="InterPro" id="IPR036416">
    <property type="entry name" value="Pept_tRNA_hydro_sf"/>
</dbReference>
<dbReference type="EMBL" id="CP110343">
    <property type="protein sequence ID" value="WPX98078.1"/>
    <property type="molecule type" value="Genomic_DNA"/>
</dbReference>
<dbReference type="PANTHER" id="PTHR17224">
    <property type="entry name" value="PEPTIDYL-TRNA HYDROLASE"/>
    <property type="match status" value="1"/>
</dbReference>
<evidence type="ECO:0000256" key="4">
    <source>
        <dbReference type="ARBA" id="ARBA00022884"/>
    </source>
</evidence>